<dbReference type="Gene3D" id="1.10.10.2390">
    <property type="match status" value="1"/>
</dbReference>
<comment type="caution">
    <text evidence="1">The sequence shown here is derived from an EMBL/GenBank/DDBJ whole genome shotgun (WGS) entry which is preliminary data.</text>
</comment>
<evidence type="ECO:0008006" key="3">
    <source>
        <dbReference type="Google" id="ProtNLM"/>
    </source>
</evidence>
<accession>A0ABP4WNW7</accession>
<organism evidence="1 2">
    <name type="scientific">Nostocoides vanveenii</name>
    <dbReference type="NCBI Taxonomy" id="330835"/>
    <lineage>
        <taxon>Bacteria</taxon>
        <taxon>Bacillati</taxon>
        <taxon>Actinomycetota</taxon>
        <taxon>Actinomycetes</taxon>
        <taxon>Micrococcales</taxon>
        <taxon>Intrasporangiaceae</taxon>
        <taxon>Nostocoides</taxon>
    </lineage>
</organism>
<dbReference type="Proteomes" id="UP001501475">
    <property type="component" value="Unassembled WGS sequence"/>
</dbReference>
<evidence type="ECO:0000313" key="2">
    <source>
        <dbReference type="Proteomes" id="UP001501475"/>
    </source>
</evidence>
<dbReference type="Pfam" id="PF11829">
    <property type="entry name" value="DUF3349"/>
    <property type="match status" value="2"/>
</dbReference>
<reference evidence="2" key="1">
    <citation type="journal article" date="2019" name="Int. J. Syst. Evol. Microbiol.">
        <title>The Global Catalogue of Microorganisms (GCM) 10K type strain sequencing project: providing services to taxonomists for standard genome sequencing and annotation.</title>
        <authorList>
            <consortium name="The Broad Institute Genomics Platform"/>
            <consortium name="The Broad Institute Genome Sequencing Center for Infectious Disease"/>
            <person name="Wu L."/>
            <person name="Ma J."/>
        </authorList>
    </citation>
    <scope>NUCLEOTIDE SEQUENCE [LARGE SCALE GENOMIC DNA]</scope>
    <source>
        <strain evidence="2">JCM 15591</strain>
    </source>
</reference>
<gene>
    <name evidence="1" type="ORF">GCM10009810_15120</name>
</gene>
<evidence type="ECO:0000313" key="1">
    <source>
        <dbReference type="EMBL" id="GAA1756398.1"/>
    </source>
</evidence>
<dbReference type="Gene3D" id="1.10.150.430">
    <property type="entry name" value="DUF3349, helical bundle"/>
    <property type="match status" value="1"/>
</dbReference>
<dbReference type="EMBL" id="BAAAPN010000035">
    <property type="protein sequence ID" value="GAA1756398.1"/>
    <property type="molecule type" value="Genomic_DNA"/>
</dbReference>
<keyword evidence="2" id="KW-1185">Reference proteome</keyword>
<dbReference type="InterPro" id="IPR021784">
    <property type="entry name" value="DUF3349"/>
</dbReference>
<sequence length="204" mass="21729">MSDHTPEIVGWVEEAFPGGVGHDDAAPLLAVLRQRVGATRTLQVCLRLVADGILDASAAAQASTPKVPLPQSELRRVAAQLVLAGWPLADAADDDDSDVTEEGSYLGRIVAWLRDGYPQGVPEHDYVPLFALLNRRLTRGEVKQVAKALRRASIAPAGPGDIAEAISGLTNTEATDRDIERVRAKLAAKGWPVDFPDPDAQVSA</sequence>
<name>A0ABP4WNW7_9MICO</name>
<dbReference type="Gene3D" id="6.10.140.2080">
    <property type="match status" value="1"/>
</dbReference>
<protein>
    <recommendedName>
        <fullName evidence="3">DUF3349 domain-containing protein</fullName>
    </recommendedName>
</protein>
<dbReference type="RefSeq" id="WP_344064309.1">
    <property type="nucleotide sequence ID" value="NZ_BAAAPN010000035.1"/>
</dbReference>
<dbReference type="InterPro" id="IPR044918">
    <property type="entry name" value="DUF3349_helical"/>
</dbReference>
<proteinExistence type="predicted"/>